<comment type="caution">
    <text evidence="1">The sequence shown here is derived from an EMBL/GenBank/DDBJ whole genome shotgun (WGS) entry which is preliminary data.</text>
</comment>
<proteinExistence type="predicted"/>
<dbReference type="Gene3D" id="1.20.120.10">
    <property type="entry name" value="Cytochrome c/b562"/>
    <property type="match status" value="1"/>
</dbReference>
<sequence>MIEFWKPNAISKGLSHLKVLFLSHKQSPISINVIIMASMILFVLSCGKSENAVSDKKDEEAVTVLEFESMSSFRLDMKELEYYCDDLTAAIKKKKWEKIRKYAGKLGKIKPVALTGLKKEELPKDFVKFDSEYNLSTVKLMEAAEAEAMDQLNIEYEKVKQACDDCHAKYKEEDW</sequence>
<dbReference type="AlphaFoldDB" id="A0A942A3W3"/>
<dbReference type="Proteomes" id="UP000722750">
    <property type="component" value="Unassembled WGS sequence"/>
</dbReference>
<dbReference type="GO" id="GO:0005506">
    <property type="term" value="F:iron ion binding"/>
    <property type="evidence" value="ECO:0007669"/>
    <property type="project" value="InterPro"/>
</dbReference>
<reference evidence="1" key="1">
    <citation type="journal article" date="2021" name="ISME J.">
        <title>Fine-scale metabolic discontinuity in a stratified prokaryote microbiome of a Red Sea deep halocline.</title>
        <authorList>
            <person name="Michoud G."/>
            <person name="Ngugi D.K."/>
            <person name="Barozzi A."/>
            <person name="Merlino G."/>
            <person name="Calleja M.L."/>
            <person name="Delgado-Huertas A."/>
            <person name="Moran X.A.G."/>
            <person name="Daffonchio D."/>
        </authorList>
    </citation>
    <scope>NUCLEOTIDE SEQUENCE</scope>
    <source>
        <strain evidence="1">SuakinDeep_MAG55_1</strain>
    </source>
</reference>
<evidence type="ECO:0000313" key="1">
    <source>
        <dbReference type="EMBL" id="MBS1259501.1"/>
    </source>
</evidence>
<evidence type="ECO:0000313" key="2">
    <source>
        <dbReference type="Proteomes" id="UP000722750"/>
    </source>
</evidence>
<name>A0A942A3W3_9BACT</name>
<dbReference type="EMBL" id="JAANXD010000096">
    <property type="protein sequence ID" value="MBS1259501.1"/>
    <property type="molecule type" value="Genomic_DNA"/>
</dbReference>
<dbReference type="InterPro" id="IPR010980">
    <property type="entry name" value="Cyt_c/b562"/>
</dbReference>
<evidence type="ECO:0008006" key="3">
    <source>
        <dbReference type="Google" id="ProtNLM"/>
    </source>
</evidence>
<dbReference type="GO" id="GO:0022900">
    <property type="term" value="P:electron transport chain"/>
    <property type="evidence" value="ECO:0007669"/>
    <property type="project" value="InterPro"/>
</dbReference>
<accession>A0A942A3W3</accession>
<organism evidence="1 2">
    <name type="scientific">Candidatus Scalindua arabica</name>
    <dbReference type="NCBI Taxonomy" id="1127984"/>
    <lineage>
        <taxon>Bacteria</taxon>
        <taxon>Pseudomonadati</taxon>
        <taxon>Planctomycetota</taxon>
        <taxon>Candidatus Brocadiia</taxon>
        <taxon>Candidatus Brocadiales</taxon>
        <taxon>Candidatus Scalinduaceae</taxon>
        <taxon>Candidatus Scalindua</taxon>
    </lineage>
</organism>
<gene>
    <name evidence="1" type="ORF">MAG551_02573</name>
</gene>
<dbReference type="GO" id="GO:0009055">
    <property type="term" value="F:electron transfer activity"/>
    <property type="evidence" value="ECO:0007669"/>
    <property type="project" value="InterPro"/>
</dbReference>
<protein>
    <recommendedName>
        <fullName evidence="3">Cytochrome c</fullName>
    </recommendedName>
</protein>
<dbReference type="SUPFAM" id="SSF47175">
    <property type="entry name" value="Cytochromes"/>
    <property type="match status" value="1"/>
</dbReference>
<dbReference type="GO" id="GO:0020037">
    <property type="term" value="F:heme binding"/>
    <property type="evidence" value="ECO:0007669"/>
    <property type="project" value="InterPro"/>
</dbReference>